<evidence type="ECO:0000313" key="2">
    <source>
        <dbReference type="EMBL" id="ABQ26833.1"/>
    </source>
</evidence>
<accession>A5G4W5</accession>
<dbReference type="Pfam" id="PF11964">
    <property type="entry name" value="SpoIIAA-like"/>
    <property type="match status" value="1"/>
</dbReference>
<dbReference type="Proteomes" id="UP000006695">
    <property type="component" value="Chromosome"/>
</dbReference>
<dbReference type="SUPFAM" id="SSF52091">
    <property type="entry name" value="SpoIIaa-like"/>
    <property type="match status" value="1"/>
</dbReference>
<dbReference type="OrthoDB" id="9811577at2"/>
<dbReference type="STRING" id="351605.Gura_2658"/>
<evidence type="ECO:0000256" key="1">
    <source>
        <dbReference type="SAM" id="SignalP"/>
    </source>
</evidence>
<keyword evidence="1" id="KW-0732">Signal</keyword>
<dbReference type="RefSeq" id="WP_011939510.1">
    <property type="nucleotide sequence ID" value="NC_009483.1"/>
</dbReference>
<dbReference type="InterPro" id="IPR021866">
    <property type="entry name" value="SpoIIAA-like"/>
</dbReference>
<gene>
    <name evidence="2" type="ordered locus">Gura_2658</name>
</gene>
<sequence length="227" mass="24785">MKRALFLLAFLAAAFIPMPSLSGEAAHTPAKSAPVKETFAKTAPVMLDRADPGAVPENAYSGRSWGRAIVPLSEGRDSPSRTGQSASCRWNSGCGRDHKLRGTLMGATIQQDKSGVWVVRITGALRKEEMDAIQAVGIKAAGLRAQNPEDVKLLVMVGEDFCGWVGGEVWNDMTFFVHYGDRIAKIAIVGDPKWETRMLMFTGAGFRRAPVKYFAENRLAEARAWLE</sequence>
<dbReference type="Gene3D" id="3.40.50.10600">
    <property type="entry name" value="SpoIIaa-like domains"/>
    <property type="match status" value="1"/>
</dbReference>
<dbReference type="HOGENOM" id="CLU_1218364_0_0_7"/>
<dbReference type="KEGG" id="gur:Gura_2658"/>
<dbReference type="InterPro" id="IPR036513">
    <property type="entry name" value="STAS_dom_sf"/>
</dbReference>
<feature type="chain" id="PRO_5002683228" description="STAS/SEC14 domain-containing protein" evidence="1">
    <location>
        <begin position="23"/>
        <end position="227"/>
    </location>
</feature>
<reference evidence="2 3" key="1">
    <citation type="submission" date="2007-05" db="EMBL/GenBank/DDBJ databases">
        <title>Complete sequence of Geobacter uraniireducens Rf4.</title>
        <authorList>
            <consortium name="US DOE Joint Genome Institute"/>
            <person name="Copeland A."/>
            <person name="Lucas S."/>
            <person name="Lapidus A."/>
            <person name="Barry K."/>
            <person name="Detter J.C."/>
            <person name="Glavina del Rio T."/>
            <person name="Hammon N."/>
            <person name="Israni S."/>
            <person name="Dalin E."/>
            <person name="Tice H."/>
            <person name="Pitluck S."/>
            <person name="Chertkov O."/>
            <person name="Brettin T."/>
            <person name="Bruce D."/>
            <person name="Han C."/>
            <person name="Schmutz J."/>
            <person name="Larimer F."/>
            <person name="Land M."/>
            <person name="Hauser L."/>
            <person name="Kyrpides N."/>
            <person name="Mikhailova N."/>
            <person name="Shelobolina E."/>
            <person name="Aklujkar M."/>
            <person name="Lovley D."/>
            <person name="Richardson P."/>
        </authorList>
    </citation>
    <scope>NUCLEOTIDE SEQUENCE [LARGE SCALE GENOMIC DNA]</scope>
    <source>
        <strain evidence="2 3">Rf4</strain>
    </source>
</reference>
<name>A5G4W5_GEOUR</name>
<proteinExistence type="predicted"/>
<protein>
    <recommendedName>
        <fullName evidence="4">STAS/SEC14 domain-containing protein</fullName>
    </recommendedName>
</protein>
<dbReference type="EMBL" id="CP000698">
    <property type="protein sequence ID" value="ABQ26833.1"/>
    <property type="molecule type" value="Genomic_DNA"/>
</dbReference>
<evidence type="ECO:0008006" key="4">
    <source>
        <dbReference type="Google" id="ProtNLM"/>
    </source>
</evidence>
<keyword evidence="3" id="KW-1185">Reference proteome</keyword>
<dbReference type="AlphaFoldDB" id="A5G4W5"/>
<feature type="signal peptide" evidence="1">
    <location>
        <begin position="1"/>
        <end position="22"/>
    </location>
</feature>
<dbReference type="InterPro" id="IPR038396">
    <property type="entry name" value="SpoIIAA-like_sf"/>
</dbReference>
<evidence type="ECO:0000313" key="3">
    <source>
        <dbReference type="Proteomes" id="UP000006695"/>
    </source>
</evidence>
<organism evidence="2 3">
    <name type="scientific">Geotalea uraniireducens (strain Rf4)</name>
    <name type="common">Geobacter uraniireducens</name>
    <dbReference type="NCBI Taxonomy" id="351605"/>
    <lineage>
        <taxon>Bacteria</taxon>
        <taxon>Pseudomonadati</taxon>
        <taxon>Thermodesulfobacteriota</taxon>
        <taxon>Desulfuromonadia</taxon>
        <taxon>Geobacterales</taxon>
        <taxon>Geobacteraceae</taxon>
        <taxon>Geotalea</taxon>
    </lineage>
</organism>